<dbReference type="Proteomes" id="UP000009138">
    <property type="component" value="Unassembled WGS sequence"/>
</dbReference>
<dbReference type="EMBL" id="CH476734">
    <property type="protein sequence ID" value="EIE80188.1"/>
    <property type="molecule type" value="Genomic_DNA"/>
</dbReference>
<evidence type="ECO:0000313" key="1">
    <source>
        <dbReference type="EMBL" id="EIE80188.1"/>
    </source>
</evidence>
<organism evidence="1 2">
    <name type="scientific">Rhizopus delemar (strain RA 99-880 / ATCC MYA-4621 / FGSC 9543 / NRRL 43880)</name>
    <name type="common">Mucormycosis agent</name>
    <name type="synonym">Rhizopus arrhizus var. delemar</name>
    <dbReference type="NCBI Taxonomy" id="246409"/>
    <lineage>
        <taxon>Eukaryota</taxon>
        <taxon>Fungi</taxon>
        <taxon>Fungi incertae sedis</taxon>
        <taxon>Mucoromycota</taxon>
        <taxon>Mucoromycotina</taxon>
        <taxon>Mucoromycetes</taxon>
        <taxon>Mucorales</taxon>
        <taxon>Mucorineae</taxon>
        <taxon>Rhizopodaceae</taxon>
        <taxon>Rhizopus</taxon>
    </lineage>
</organism>
<dbReference type="AlphaFoldDB" id="I1BVF8"/>
<name>I1BVF8_RHIO9</name>
<accession>I1BVF8</accession>
<dbReference type="VEuPathDB" id="FungiDB:RO3G_04893"/>
<gene>
    <name evidence="1" type="ORF">RO3G_04893</name>
</gene>
<protein>
    <submittedName>
        <fullName evidence="1">Uncharacterized protein</fullName>
    </submittedName>
</protein>
<keyword evidence="2" id="KW-1185">Reference proteome</keyword>
<proteinExistence type="predicted"/>
<reference evidence="1 2" key="1">
    <citation type="journal article" date="2009" name="PLoS Genet.">
        <title>Genomic analysis of the basal lineage fungus Rhizopus oryzae reveals a whole-genome duplication.</title>
        <authorList>
            <person name="Ma L.-J."/>
            <person name="Ibrahim A.S."/>
            <person name="Skory C."/>
            <person name="Grabherr M.G."/>
            <person name="Burger G."/>
            <person name="Butler M."/>
            <person name="Elias M."/>
            <person name="Idnurm A."/>
            <person name="Lang B.F."/>
            <person name="Sone T."/>
            <person name="Abe A."/>
            <person name="Calvo S.E."/>
            <person name="Corrochano L.M."/>
            <person name="Engels R."/>
            <person name="Fu J."/>
            <person name="Hansberg W."/>
            <person name="Kim J.-M."/>
            <person name="Kodira C.D."/>
            <person name="Koehrsen M.J."/>
            <person name="Liu B."/>
            <person name="Miranda-Saavedra D."/>
            <person name="O'Leary S."/>
            <person name="Ortiz-Castellanos L."/>
            <person name="Poulter R."/>
            <person name="Rodriguez-Romero J."/>
            <person name="Ruiz-Herrera J."/>
            <person name="Shen Y.-Q."/>
            <person name="Zeng Q."/>
            <person name="Galagan J."/>
            <person name="Birren B.W."/>
            <person name="Cuomo C.A."/>
            <person name="Wickes B.L."/>
        </authorList>
    </citation>
    <scope>NUCLEOTIDE SEQUENCE [LARGE SCALE GENOMIC DNA]</scope>
    <source>
        <strain evidence="2">RA 99-880 / ATCC MYA-4621 / FGSC 9543 / NRRL 43880</strain>
    </source>
</reference>
<dbReference type="GeneID" id="93611864"/>
<dbReference type="RefSeq" id="XP_067515584.1">
    <property type="nucleotide sequence ID" value="XM_067659483.1"/>
</dbReference>
<sequence length="58" mass="6530">MTELAQVINAFWSQCKPSLSLLRSPKKDEQGLSILVFFMSLWIPTKIVKELAMISSSS</sequence>
<evidence type="ECO:0000313" key="2">
    <source>
        <dbReference type="Proteomes" id="UP000009138"/>
    </source>
</evidence>
<dbReference type="InParanoid" id="I1BVF8"/>